<comment type="similarity">
    <text evidence="2">Belongs to the MscS (TC 1.A.23) family.</text>
</comment>
<evidence type="ECO:0000256" key="2">
    <source>
        <dbReference type="ARBA" id="ARBA00008017"/>
    </source>
</evidence>
<feature type="transmembrane region" description="Helical" evidence="7">
    <location>
        <begin position="12"/>
        <end position="36"/>
    </location>
</feature>
<reference evidence="11 12" key="1">
    <citation type="submission" date="2016-10" db="EMBL/GenBank/DDBJ databases">
        <authorList>
            <person name="de Groot N.N."/>
        </authorList>
    </citation>
    <scope>NUCLEOTIDE SEQUENCE [LARGE SCALE GENOMIC DNA]</scope>
    <source>
        <strain evidence="11 12">HL3</strain>
    </source>
</reference>
<feature type="domain" description="Mechanosensitive ion channel MscS C-terminal" evidence="9">
    <location>
        <begin position="187"/>
        <end position="274"/>
    </location>
</feature>
<protein>
    <submittedName>
        <fullName evidence="11">Small conductance mechanosensitive channel</fullName>
    </submittedName>
</protein>
<evidence type="ECO:0000313" key="12">
    <source>
        <dbReference type="Proteomes" id="UP000198611"/>
    </source>
</evidence>
<dbReference type="STRING" id="1123397.SAMN05660831_01811"/>
<keyword evidence="12" id="KW-1185">Reference proteome</keyword>
<evidence type="ECO:0000259" key="8">
    <source>
        <dbReference type="Pfam" id="PF00924"/>
    </source>
</evidence>
<evidence type="ECO:0000259" key="9">
    <source>
        <dbReference type="Pfam" id="PF21082"/>
    </source>
</evidence>
<dbReference type="Pfam" id="PF21088">
    <property type="entry name" value="MS_channel_1st"/>
    <property type="match status" value="1"/>
</dbReference>
<feature type="transmembrane region" description="Helical" evidence="7">
    <location>
        <begin position="71"/>
        <end position="90"/>
    </location>
</feature>
<dbReference type="InterPro" id="IPR011066">
    <property type="entry name" value="MscS_channel_C_sf"/>
</dbReference>
<dbReference type="PANTHER" id="PTHR30460">
    <property type="entry name" value="MODERATE CONDUCTANCE MECHANOSENSITIVE CHANNEL YBIO"/>
    <property type="match status" value="1"/>
</dbReference>
<dbReference type="InterPro" id="IPR006685">
    <property type="entry name" value="MscS_channel_2nd"/>
</dbReference>
<name>A0A1I1T761_9GAMM</name>
<evidence type="ECO:0000256" key="5">
    <source>
        <dbReference type="ARBA" id="ARBA00022989"/>
    </source>
</evidence>
<dbReference type="Gene3D" id="2.30.30.60">
    <property type="match status" value="1"/>
</dbReference>
<dbReference type="InterPro" id="IPR049278">
    <property type="entry name" value="MS_channel_C"/>
</dbReference>
<proteinExistence type="inferred from homology"/>
<dbReference type="InterPro" id="IPR011014">
    <property type="entry name" value="MscS_channel_TM-2"/>
</dbReference>
<dbReference type="SUPFAM" id="SSF82689">
    <property type="entry name" value="Mechanosensitive channel protein MscS (YggB), C-terminal domain"/>
    <property type="match status" value="1"/>
</dbReference>
<dbReference type="Pfam" id="PF21082">
    <property type="entry name" value="MS_channel_3rd"/>
    <property type="match status" value="1"/>
</dbReference>
<sequence>MDPKTLLSSIPWQTLITTGLRVVLILVVAWVAMRLVRAALARMERRLVERAAGDQESGPEAAKRAETLTRLLRQGAGIAIGVIVAMVILRELGVDIAPLLAGAGVLGLAVGFGAQNLVRDVITGFFFILENQIRVGDVAIINGTAGVVERLNFRTVVLRDLAGTVHVLPNGAITSVSNMTKDWSAYVMDIGVSYNSEPDQVIGIMQRVGDELRADDYFGPLISQPVEIFGVNEFADSAIVIKGRIITRPGHQWECGREYLKRLKTAFGEAGVEIPYPHRSIEVSDAQGPLTERLLEAERAGTSGA</sequence>
<dbReference type="InterPro" id="IPR023408">
    <property type="entry name" value="MscS_beta-dom_sf"/>
</dbReference>
<dbReference type="GO" id="GO:0005886">
    <property type="term" value="C:plasma membrane"/>
    <property type="evidence" value="ECO:0007669"/>
    <property type="project" value="UniProtKB-SubCell"/>
</dbReference>
<dbReference type="Pfam" id="PF00924">
    <property type="entry name" value="MS_channel_2nd"/>
    <property type="match status" value="1"/>
</dbReference>
<keyword evidence="5 7" id="KW-1133">Transmembrane helix</keyword>
<dbReference type="InterPro" id="IPR045276">
    <property type="entry name" value="YbiO_bact"/>
</dbReference>
<dbReference type="Proteomes" id="UP000198611">
    <property type="component" value="Unassembled WGS sequence"/>
</dbReference>
<feature type="transmembrane region" description="Helical" evidence="7">
    <location>
        <begin position="96"/>
        <end position="118"/>
    </location>
</feature>
<keyword evidence="4 7" id="KW-0812">Transmembrane</keyword>
<dbReference type="GO" id="GO:0008381">
    <property type="term" value="F:mechanosensitive monoatomic ion channel activity"/>
    <property type="evidence" value="ECO:0007669"/>
    <property type="project" value="InterPro"/>
</dbReference>
<dbReference type="InterPro" id="IPR049142">
    <property type="entry name" value="MS_channel_1st"/>
</dbReference>
<dbReference type="AlphaFoldDB" id="A0A1I1T761"/>
<keyword evidence="3" id="KW-1003">Cell membrane</keyword>
<evidence type="ECO:0000256" key="6">
    <source>
        <dbReference type="ARBA" id="ARBA00023136"/>
    </source>
</evidence>
<keyword evidence="6 7" id="KW-0472">Membrane</keyword>
<evidence type="ECO:0000256" key="3">
    <source>
        <dbReference type="ARBA" id="ARBA00022475"/>
    </source>
</evidence>
<dbReference type="PANTHER" id="PTHR30460:SF0">
    <property type="entry name" value="MODERATE CONDUCTANCE MECHANOSENSITIVE CHANNEL YBIO"/>
    <property type="match status" value="1"/>
</dbReference>
<dbReference type="Gene3D" id="1.10.287.1260">
    <property type="match status" value="1"/>
</dbReference>
<evidence type="ECO:0000256" key="7">
    <source>
        <dbReference type="SAM" id="Phobius"/>
    </source>
</evidence>
<dbReference type="OrthoDB" id="6500477at2"/>
<dbReference type="InterPro" id="IPR010920">
    <property type="entry name" value="LSM_dom_sf"/>
</dbReference>
<dbReference type="EMBL" id="FOMJ01000006">
    <property type="protein sequence ID" value="SFD54459.1"/>
    <property type="molecule type" value="Genomic_DNA"/>
</dbReference>
<gene>
    <name evidence="11" type="ORF">SAMN05660831_01811</name>
</gene>
<dbReference type="Gene3D" id="3.30.70.100">
    <property type="match status" value="1"/>
</dbReference>
<feature type="domain" description="Mechanosensitive ion channel transmembrane helices 2/3" evidence="10">
    <location>
        <begin position="79"/>
        <end position="115"/>
    </location>
</feature>
<dbReference type="RefSeq" id="WP_093428449.1">
    <property type="nucleotide sequence ID" value="NZ_FOMJ01000006.1"/>
</dbReference>
<dbReference type="SUPFAM" id="SSF82861">
    <property type="entry name" value="Mechanosensitive channel protein MscS (YggB), transmembrane region"/>
    <property type="match status" value="1"/>
</dbReference>
<organism evidence="11 12">
    <name type="scientific">Thiohalospira halophila DSM 15071</name>
    <dbReference type="NCBI Taxonomy" id="1123397"/>
    <lineage>
        <taxon>Bacteria</taxon>
        <taxon>Pseudomonadati</taxon>
        <taxon>Pseudomonadota</taxon>
        <taxon>Gammaproteobacteria</taxon>
        <taxon>Thiohalospirales</taxon>
        <taxon>Thiohalospiraceae</taxon>
        <taxon>Thiohalospira</taxon>
    </lineage>
</organism>
<evidence type="ECO:0000259" key="10">
    <source>
        <dbReference type="Pfam" id="PF21088"/>
    </source>
</evidence>
<evidence type="ECO:0000256" key="1">
    <source>
        <dbReference type="ARBA" id="ARBA00004651"/>
    </source>
</evidence>
<evidence type="ECO:0000256" key="4">
    <source>
        <dbReference type="ARBA" id="ARBA00022692"/>
    </source>
</evidence>
<comment type="subcellular location">
    <subcellularLocation>
        <location evidence="1">Cell membrane</location>
        <topology evidence="1">Multi-pass membrane protein</topology>
    </subcellularLocation>
</comment>
<dbReference type="SUPFAM" id="SSF50182">
    <property type="entry name" value="Sm-like ribonucleoproteins"/>
    <property type="match status" value="1"/>
</dbReference>
<evidence type="ECO:0000313" key="11">
    <source>
        <dbReference type="EMBL" id="SFD54459.1"/>
    </source>
</evidence>
<accession>A0A1I1T761</accession>
<feature type="domain" description="Mechanosensitive ion channel MscS" evidence="8">
    <location>
        <begin position="116"/>
        <end position="180"/>
    </location>
</feature>